<keyword evidence="1" id="KW-0175">Coiled coil</keyword>
<feature type="compositionally biased region" description="Basic and acidic residues" evidence="2">
    <location>
        <begin position="98"/>
        <end position="107"/>
    </location>
</feature>
<dbReference type="EMBL" id="ML993944">
    <property type="protein sequence ID" value="KAF2202240.1"/>
    <property type="molecule type" value="Genomic_DNA"/>
</dbReference>
<feature type="compositionally biased region" description="Polar residues" evidence="2">
    <location>
        <begin position="140"/>
        <end position="152"/>
    </location>
</feature>
<proteinExistence type="predicted"/>
<dbReference type="OrthoDB" id="4186885at2759"/>
<feature type="region of interest" description="Disordered" evidence="2">
    <location>
        <begin position="50"/>
        <end position="168"/>
    </location>
</feature>
<evidence type="ECO:0000313" key="4">
    <source>
        <dbReference type="Proteomes" id="UP000799536"/>
    </source>
</evidence>
<feature type="region of interest" description="Disordered" evidence="2">
    <location>
        <begin position="281"/>
        <end position="319"/>
    </location>
</feature>
<evidence type="ECO:0000256" key="1">
    <source>
        <dbReference type="SAM" id="Coils"/>
    </source>
</evidence>
<organism evidence="3 4">
    <name type="scientific">Delitschia confertaspora ATCC 74209</name>
    <dbReference type="NCBI Taxonomy" id="1513339"/>
    <lineage>
        <taxon>Eukaryota</taxon>
        <taxon>Fungi</taxon>
        <taxon>Dikarya</taxon>
        <taxon>Ascomycota</taxon>
        <taxon>Pezizomycotina</taxon>
        <taxon>Dothideomycetes</taxon>
        <taxon>Pleosporomycetidae</taxon>
        <taxon>Pleosporales</taxon>
        <taxon>Delitschiaceae</taxon>
        <taxon>Delitschia</taxon>
    </lineage>
</organism>
<accession>A0A9P4JNB7</accession>
<feature type="compositionally biased region" description="Polar residues" evidence="2">
    <location>
        <begin position="55"/>
        <end position="72"/>
    </location>
</feature>
<evidence type="ECO:0000256" key="2">
    <source>
        <dbReference type="SAM" id="MobiDB-lite"/>
    </source>
</evidence>
<feature type="region of interest" description="Disordered" evidence="2">
    <location>
        <begin position="1"/>
        <end position="37"/>
    </location>
</feature>
<dbReference type="Proteomes" id="UP000799536">
    <property type="component" value="Unassembled WGS sequence"/>
</dbReference>
<gene>
    <name evidence="3" type="ORF">GQ43DRAFT_439888</name>
</gene>
<reference evidence="3" key="1">
    <citation type="journal article" date="2020" name="Stud. Mycol.">
        <title>101 Dothideomycetes genomes: a test case for predicting lifestyles and emergence of pathogens.</title>
        <authorList>
            <person name="Haridas S."/>
            <person name="Albert R."/>
            <person name="Binder M."/>
            <person name="Bloem J."/>
            <person name="Labutti K."/>
            <person name="Salamov A."/>
            <person name="Andreopoulos B."/>
            <person name="Baker S."/>
            <person name="Barry K."/>
            <person name="Bills G."/>
            <person name="Bluhm B."/>
            <person name="Cannon C."/>
            <person name="Castanera R."/>
            <person name="Culley D."/>
            <person name="Daum C."/>
            <person name="Ezra D."/>
            <person name="Gonzalez J."/>
            <person name="Henrissat B."/>
            <person name="Kuo A."/>
            <person name="Liang C."/>
            <person name="Lipzen A."/>
            <person name="Lutzoni F."/>
            <person name="Magnuson J."/>
            <person name="Mondo S."/>
            <person name="Nolan M."/>
            <person name="Ohm R."/>
            <person name="Pangilinan J."/>
            <person name="Park H.-J."/>
            <person name="Ramirez L."/>
            <person name="Alfaro M."/>
            <person name="Sun H."/>
            <person name="Tritt A."/>
            <person name="Yoshinaga Y."/>
            <person name="Zwiers L.-H."/>
            <person name="Turgeon B."/>
            <person name="Goodwin S."/>
            <person name="Spatafora J."/>
            <person name="Crous P."/>
            <person name="Grigoriev I."/>
        </authorList>
    </citation>
    <scope>NUCLEOTIDE SEQUENCE</scope>
    <source>
        <strain evidence="3">ATCC 74209</strain>
    </source>
</reference>
<feature type="compositionally biased region" description="Acidic residues" evidence="2">
    <location>
        <begin position="108"/>
        <end position="121"/>
    </location>
</feature>
<feature type="coiled-coil region" evidence="1">
    <location>
        <begin position="332"/>
        <end position="391"/>
    </location>
</feature>
<keyword evidence="4" id="KW-1185">Reference proteome</keyword>
<sequence>MHSTSRQNSISSQPRSLSYDSDQSSDTAGEDDLIKNAVFPMVPEKEILNHAMWRPSQQQQPNSVARLSQKFRNAQVIEKTVEIHPSTNTSTPSDDDDSHSRTSTLRDSEEEEKEENDDFDFEFPQKTPTAVPPKRADIHLSQTVYTGTNPSQKPEPGEENETPKLHHTAGPLESQLHSLMSKIIHLERANPTIAVTPEDYSALQVRVQALEAEKKTWNKRHEALFALRDEDVENNIKIRGLLAKERRQHDAMKKLRDDDLANVLAVRAKLAEVTRKLERLEREREMGNSNSNSLERRSTSPASSRPPRPASFLERRGTSTSSTADLFAVAKTAALEQRALEAERRNEDLVAQIQMLKKGAGIDDLNRVTAHQAWKEEVRGLQDEIATLKGSGASTGSDSGSRIGSGVAAGADSRISSKEYARIEALHEDHSRYREKMGQRIQALRCEKEGLMRELHRKEDECHELEAKVEKLQRRVSGI</sequence>
<comment type="caution">
    <text evidence="3">The sequence shown here is derived from an EMBL/GenBank/DDBJ whole genome shotgun (WGS) entry which is preliminary data.</text>
</comment>
<feature type="coiled-coil region" evidence="1">
    <location>
        <begin position="434"/>
        <end position="475"/>
    </location>
</feature>
<protein>
    <submittedName>
        <fullName evidence="3">Uncharacterized protein</fullName>
    </submittedName>
</protein>
<name>A0A9P4JNB7_9PLEO</name>
<feature type="compositionally biased region" description="Polar residues" evidence="2">
    <location>
        <begin position="1"/>
        <end position="27"/>
    </location>
</feature>
<evidence type="ECO:0000313" key="3">
    <source>
        <dbReference type="EMBL" id="KAF2202240.1"/>
    </source>
</evidence>
<dbReference type="AlphaFoldDB" id="A0A9P4JNB7"/>